<evidence type="ECO:0000256" key="5">
    <source>
        <dbReference type="ARBA" id="ARBA00023235"/>
    </source>
</evidence>
<dbReference type="InterPro" id="IPR005952">
    <property type="entry name" value="Phosphogly_mut1"/>
</dbReference>
<evidence type="ECO:0000256" key="2">
    <source>
        <dbReference type="ARBA" id="ARBA00012028"/>
    </source>
</evidence>
<feature type="active site" description="Proton donor/acceptor" evidence="6">
    <location>
        <position position="85"/>
    </location>
</feature>
<keyword evidence="3" id="KW-0312">Gluconeogenesis</keyword>
<evidence type="ECO:0000313" key="9">
    <source>
        <dbReference type="Proteomes" id="UP000272690"/>
    </source>
</evidence>
<name>A0A448F9Z7_AGGAP</name>
<reference evidence="8 9" key="1">
    <citation type="submission" date="2018-12" db="EMBL/GenBank/DDBJ databases">
        <authorList>
            <consortium name="Pathogen Informatics"/>
        </authorList>
    </citation>
    <scope>NUCLEOTIDE SEQUENCE [LARGE SCALE GENOMIC DNA]</scope>
    <source>
        <strain evidence="8 9">NCTC5906</strain>
    </source>
</reference>
<dbReference type="Proteomes" id="UP000272690">
    <property type="component" value="Chromosome"/>
</dbReference>
<feature type="binding site" evidence="7">
    <location>
        <begin position="11"/>
        <end position="18"/>
    </location>
    <ligand>
        <name>substrate</name>
    </ligand>
</feature>
<keyword evidence="8" id="KW-0378">Hydrolase</keyword>
<dbReference type="GO" id="GO:0004619">
    <property type="term" value="F:phosphoglycerate mutase activity"/>
    <property type="evidence" value="ECO:0007669"/>
    <property type="project" value="UniProtKB-EC"/>
</dbReference>
<dbReference type="SUPFAM" id="SSF53254">
    <property type="entry name" value="Phosphoglycerate mutase-like"/>
    <property type="match status" value="1"/>
</dbReference>
<evidence type="ECO:0000313" key="8">
    <source>
        <dbReference type="EMBL" id="VEF43574.1"/>
    </source>
</evidence>
<dbReference type="GeneID" id="49635944"/>
<dbReference type="Pfam" id="PF00300">
    <property type="entry name" value="His_Phos_1"/>
    <property type="match status" value="1"/>
</dbReference>
<proteinExistence type="inferred from homology"/>
<evidence type="ECO:0000256" key="1">
    <source>
        <dbReference type="ARBA" id="ARBA00006717"/>
    </source>
</evidence>
<dbReference type="Gene3D" id="3.40.50.1240">
    <property type="entry name" value="Phosphoglycerate mutase-like"/>
    <property type="match status" value="1"/>
</dbReference>
<evidence type="ECO:0000256" key="6">
    <source>
        <dbReference type="PIRSR" id="PIRSR613078-1"/>
    </source>
</evidence>
<dbReference type="GO" id="GO:0006096">
    <property type="term" value="P:glycolytic process"/>
    <property type="evidence" value="ECO:0007669"/>
    <property type="project" value="UniProtKB-KW"/>
</dbReference>
<dbReference type="InterPro" id="IPR029033">
    <property type="entry name" value="His_PPase_superfam"/>
</dbReference>
<dbReference type="RefSeq" id="WP_005703122.1">
    <property type="nucleotide sequence ID" value="NZ_AEWB02000006.1"/>
</dbReference>
<dbReference type="OrthoDB" id="9781415at2"/>
<dbReference type="GO" id="GO:0016787">
    <property type="term" value="F:hydrolase activity"/>
    <property type="evidence" value="ECO:0007669"/>
    <property type="project" value="UniProtKB-KW"/>
</dbReference>
<dbReference type="InterPro" id="IPR013078">
    <property type="entry name" value="His_Pase_superF_clade-1"/>
</dbReference>
<dbReference type="SMART" id="SM00855">
    <property type="entry name" value="PGAM"/>
    <property type="match status" value="1"/>
</dbReference>
<feature type="active site" description="Tele-phosphohistidine intermediate" evidence="6">
    <location>
        <position position="12"/>
    </location>
</feature>
<dbReference type="GO" id="GO:0006094">
    <property type="term" value="P:gluconeogenesis"/>
    <property type="evidence" value="ECO:0007669"/>
    <property type="project" value="UniProtKB-KW"/>
</dbReference>
<dbReference type="AlphaFoldDB" id="A0A448F9Z7"/>
<keyword evidence="4" id="KW-0324">Glycolysis</keyword>
<protein>
    <recommendedName>
        <fullName evidence="2">phosphoglycerate mutase (2,3-diphosphoglycerate-dependent)</fullName>
        <ecNumber evidence="2">5.4.2.11</ecNumber>
    </recommendedName>
</protein>
<keyword evidence="5" id="KW-0413">Isomerase</keyword>
<gene>
    <name evidence="8" type="primary">cobC</name>
    <name evidence="8" type="ORF">NCTC5906_01536</name>
</gene>
<comment type="similarity">
    <text evidence="1">Belongs to the phosphoglycerate mutase family. BPG-dependent PGAM subfamily.</text>
</comment>
<dbReference type="PANTHER" id="PTHR11931">
    <property type="entry name" value="PHOSPHOGLYCERATE MUTASE"/>
    <property type="match status" value="1"/>
</dbReference>
<evidence type="ECO:0000256" key="4">
    <source>
        <dbReference type="ARBA" id="ARBA00023152"/>
    </source>
</evidence>
<organism evidence="8 9">
    <name type="scientific">Aggregatibacter aphrophilus ATCC 33389</name>
    <dbReference type="NCBI Taxonomy" id="985008"/>
    <lineage>
        <taxon>Bacteria</taxon>
        <taxon>Pseudomonadati</taxon>
        <taxon>Pseudomonadota</taxon>
        <taxon>Gammaproteobacteria</taxon>
        <taxon>Pasteurellales</taxon>
        <taxon>Pasteurellaceae</taxon>
        <taxon>Aggregatibacter</taxon>
    </lineage>
</organism>
<sequence>MSKNLTFYLIRHGRTVWNEQGLLQGLGNSDLTENGVKGAKLTGVALKDVPFVAAYSSCLQRTIDTAQHILGQRPVPLFQHQGLNEQYFGTWEGLPVENLRQLEEFKQLRNAPAHYKAQSNGGETFEQLADRAMRAMEDIIKVHDQGNILIISHGHTLRLLLSLFNGISWQEHRDEGKSQSLLNTAINIVRYQQTNDSDGKFFVDVLNDAGHLN</sequence>
<feature type="binding site" evidence="7">
    <location>
        <position position="61"/>
    </location>
    <ligand>
        <name>substrate</name>
    </ligand>
</feature>
<dbReference type="EC" id="5.4.2.11" evidence="2"/>
<dbReference type="EMBL" id="LR134327">
    <property type="protein sequence ID" value="VEF43574.1"/>
    <property type="molecule type" value="Genomic_DNA"/>
</dbReference>
<evidence type="ECO:0000256" key="3">
    <source>
        <dbReference type="ARBA" id="ARBA00022432"/>
    </source>
</evidence>
<accession>A0A448F9Z7</accession>
<evidence type="ECO:0000256" key="7">
    <source>
        <dbReference type="PIRSR" id="PIRSR613078-2"/>
    </source>
</evidence>
<dbReference type="CDD" id="cd07067">
    <property type="entry name" value="HP_PGM_like"/>
    <property type="match status" value="1"/>
</dbReference>